<comment type="similarity">
    <text evidence="1">Belongs to the AHA1 family.</text>
</comment>
<dbReference type="InterPro" id="IPR023393">
    <property type="entry name" value="START-like_dom_sf"/>
</dbReference>
<dbReference type="SUPFAM" id="SSF55961">
    <property type="entry name" value="Bet v1-like"/>
    <property type="match status" value="2"/>
</dbReference>
<evidence type="ECO:0000313" key="3">
    <source>
        <dbReference type="EMBL" id="MFC5448658.1"/>
    </source>
</evidence>
<evidence type="ECO:0000256" key="1">
    <source>
        <dbReference type="ARBA" id="ARBA00006817"/>
    </source>
</evidence>
<dbReference type="Gene3D" id="3.30.530.20">
    <property type="match status" value="2"/>
</dbReference>
<dbReference type="EMBL" id="JBHSMJ010000009">
    <property type="protein sequence ID" value="MFC5448658.1"/>
    <property type="molecule type" value="Genomic_DNA"/>
</dbReference>
<dbReference type="CDD" id="cd08894">
    <property type="entry name" value="SRPBCC_CalC_Aha1-like_1"/>
    <property type="match status" value="1"/>
</dbReference>
<proteinExistence type="inferred from homology"/>
<dbReference type="Pfam" id="PF08327">
    <property type="entry name" value="AHSA1"/>
    <property type="match status" value="2"/>
</dbReference>
<reference evidence="4" key="1">
    <citation type="journal article" date="2019" name="Int. J. Syst. Evol. Microbiol.">
        <title>The Global Catalogue of Microorganisms (GCM) 10K type strain sequencing project: providing services to taxonomists for standard genome sequencing and annotation.</title>
        <authorList>
            <consortium name="The Broad Institute Genomics Platform"/>
            <consortium name="The Broad Institute Genome Sequencing Center for Infectious Disease"/>
            <person name="Wu L."/>
            <person name="Ma J."/>
        </authorList>
    </citation>
    <scope>NUCLEOTIDE SEQUENCE [LARGE SCALE GENOMIC DNA]</scope>
    <source>
        <strain evidence="4">KACC 11904</strain>
    </source>
</reference>
<evidence type="ECO:0000313" key="4">
    <source>
        <dbReference type="Proteomes" id="UP001596044"/>
    </source>
</evidence>
<organism evidence="3 4">
    <name type="scientific">Paenibacillus aestuarii</name>
    <dbReference type="NCBI Taxonomy" id="516965"/>
    <lineage>
        <taxon>Bacteria</taxon>
        <taxon>Bacillati</taxon>
        <taxon>Bacillota</taxon>
        <taxon>Bacilli</taxon>
        <taxon>Bacillales</taxon>
        <taxon>Paenibacillaceae</taxon>
        <taxon>Paenibacillus</taxon>
    </lineage>
</organism>
<dbReference type="InterPro" id="IPR013538">
    <property type="entry name" value="ASHA1/2-like_C"/>
</dbReference>
<evidence type="ECO:0000259" key="2">
    <source>
        <dbReference type="Pfam" id="PF08327"/>
    </source>
</evidence>
<accession>A0ABW0K753</accession>
<dbReference type="Proteomes" id="UP001596044">
    <property type="component" value="Unassembled WGS sequence"/>
</dbReference>
<sequence length="293" mass="33736">MNQRFTTQSTFQIERVYRTSQERVYAAWADRNAKARWFSPADDFDFRVGGREVSRGGPPGGPVFTFAAYYQEIVPNERIVYTYSLDQDDIRISVSIATIEIQPVSEGTKLIFTEQGTFFDGHDTAEIREHGTREMLDLLGKTLGESDDVNFELVSRRKLDAPRNMVYRAWTEPELLAQWWGPHGFTSTIHTFDLRPGGVWEFTLHGPNGADYPNRSIFHEVEPERIVLRHESRPHFILTATFEEADGGNGTEITFRQKFETEEDYRKLKPIAEEANEQNLDRMGALLKKISHP</sequence>
<comment type="caution">
    <text evidence="3">The sequence shown here is derived from an EMBL/GenBank/DDBJ whole genome shotgun (WGS) entry which is preliminary data.</text>
</comment>
<protein>
    <submittedName>
        <fullName evidence="3">SRPBCC family protein</fullName>
    </submittedName>
</protein>
<feature type="domain" description="Activator of Hsp90 ATPase homologue 1/2-like C-terminal" evidence="2">
    <location>
        <begin position="19"/>
        <end position="143"/>
    </location>
</feature>
<keyword evidence="4" id="KW-1185">Reference proteome</keyword>
<gene>
    <name evidence="3" type="ORF">ACFPOG_10315</name>
</gene>
<dbReference type="RefSeq" id="WP_333742448.1">
    <property type="nucleotide sequence ID" value="NZ_JAQFVF010000018.1"/>
</dbReference>
<feature type="domain" description="Activator of Hsp90 ATPase homologue 1/2-like C-terminal" evidence="2">
    <location>
        <begin position="160"/>
        <end position="287"/>
    </location>
</feature>
<name>A0ABW0K753_9BACL</name>
<dbReference type="CDD" id="cd08900">
    <property type="entry name" value="SRPBCC_CalC_Aha1-like_7"/>
    <property type="match status" value="1"/>
</dbReference>